<dbReference type="EMBL" id="CH963850">
    <property type="protein sequence ID" value="EDW74698.2"/>
    <property type="molecule type" value="Genomic_DNA"/>
</dbReference>
<dbReference type="SUPFAM" id="SSF50494">
    <property type="entry name" value="Trypsin-like serine proteases"/>
    <property type="match status" value="1"/>
</dbReference>
<dbReference type="PROSITE" id="PS00134">
    <property type="entry name" value="TRYPSIN_HIS"/>
    <property type="match status" value="1"/>
</dbReference>
<evidence type="ECO:0000313" key="13">
    <source>
        <dbReference type="Proteomes" id="UP000007798"/>
    </source>
</evidence>
<dbReference type="GO" id="GO:0006508">
    <property type="term" value="P:proteolysis"/>
    <property type="evidence" value="ECO:0007669"/>
    <property type="project" value="UniProtKB-KW"/>
</dbReference>
<keyword evidence="5" id="KW-0720">Serine protease</keyword>
<accession>B4MRF9</accession>
<evidence type="ECO:0000313" key="12">
    <source>
        <dbReference type="EMBL" id="EDW74698.2"/>
    </source>
</evidence>
<dbReference type="GO" id="GO:0035008">
    <property type="term" value="P:positive regulation of melanization defense response"/>
    <property type="evidence" value="ECO:0007669"/>
    <property type="project" value="UniProtKB-ARBA"/>
</dbReference>
<keyword evidence="3" id="KW-0645">Protease</keyword>
<evidence type="ECO:0008006" key="14">
    <source>
        <dbReference type="Google" id="ProtNLM"/>
    </source>
</evidence>
<feature type="signal peptide" evidence="9">
    <location>
        <begin position="1"/>
        <end position="20"/>
    </location>
</feature>
<feature type="chain" id="PRO_5006457999" description="Peptidase S1 domain-containing protein" evidence="9">
    <location>
        <begin position="21"/>
        <end position="397"/>
    </location>
</feature>
<evidence type="ECO:0000256" key="8">
    <source>
        <dbReference type="PROSITE-ProRule" id="PRU00059"/>
    </source>
</evidence>
<dbReference type="PANTHER" id="PTHR24256">
    <property type="entry name" value="TRYPTASE-RELATED"/>
    <property type="match status" value="1"/>
</dbReference>
<comment type="subcellular location">
    <subcellularLocation>
        <location evidence="1">Secreted</location>
    </subcellularLocation>
</comment>
<dbReference type="GO" id="GO:0005576">
    <property type="term" value="C:extracellular region"/>
    <property type="evidence" value="ECO:0007669"/>
    <property type="project" value="UniProtKB-SubCell"/>
</dbReference>
<protein>
    <recommendedName>
        <fullName evidence="14">Peptidase S1 domain-containing protein</fullName>
    </recommendedName>
</protein>
<evidence type="ECO:0000256" key="3">
    <source>
        <dbReference type="ARBA" id="ARBA00022670"/>
    </source>
</evidence>
<dbReference type="CDD" id="cd00190">
    <property type="entry name" value="Tryp_SPc"/>
    <property type="match status" value="1"/>
</dbReference>
<sequence>MWQDKLISLFILLGIQGILSQQCTRQYNLQTNQMINITSLNYPGSLPPGSNCRYRVSAPANHVIQLNCRFELFSDACNSVFLFVSLDGDLQFRDAERYCRMGLITRTSNSQNLAVAYYSTSPQSQQRARISCQAVARPAPCNCGWSLPTRIANGREASKHEYPSMVGIRDLNSNLNILCGGTIVSDRYIVTAAHCTARQPIASRLMALVGDHDLSSATESIYAAQYAIRAIINHPNYIVTNSGDQNDIALLQTMRPIEWSRGVAPICLPLRESENAFNYVNVDIAGWGTLGFARPKSNTLQKATLLTLDNASCRRQYNSSIAANQLCTYDSRGEGQDSCQYDSGGPVILRQRERMFLLGVISYGRACGQPFGIGVNTRITSHLNWLWRYVGGSVCVR</sequence>
<dbReference type="InterPro" id="IPR001314">
    <property type="entry name" value="Peptidase_S1A"/>
</dbReference>
<dbReference type="InterPro" id="IPR035914">
    <property type="entry name" value="Sperma_CUB_dom_sf"/>
</dbReference>
<proteinExistence type="inferred from homology"/>
<dbReference type="SMR" id="B4MRF9"/>
<dbReference type="FunFam" id="2.40.10.10:FF:000015">
    <property type="entry name" value="Atrial natriuretic peptide-converting enzyme"/>
    <property type="match status" value="1"/>
</dbReference>
<dbReference type="Gene3D" id="2.40.10.10">
    <property type="entry name" value="Trypsin-like serine proteases"/>
    <property type="match status" value="1"/>
</dbReference>
<comment type="similarity">
    <text evidence="7">Belongs to the peptidase S1 family. CLIP subfamily.</text>
</comment>
<evidence type="ECO:0000256" key="9">
    <source>
        <dbReference type="SAM" id="SignalP"/>
    </source>
</evidence>
<dbReference type="GO" id="GO:0050832">
    <property type="term" value="P:defense response to fungus"/>
    <property type="evidence" value="ECO:0007669"/>
    <property type="project" value="UniProtKB-ARBA"/>
</dbReference>
<evidence type="ECO:0000256" key="6">
    <source>
        <dbReference type="ARBA" id="ARBA00023157"/>
    </source>
</evidence>
<dbReference type="PROSITE" id="PS01180">
    <property type="entry name" value="CUB"/>
    <property type="match status" value="1"/>
</dbReference>
<keyword evidence="6" id="KW-1015">Disulfide bond</keyword>
<dbReference type="InterPro" id="IPR051487">
    <property type="entry name" value="Ser/Thr_Proteases_Immune/Dev"/>
</dbReference>
<dbReference type="Pfam" id="PF00431">
    <property type="entry name" value="CUB"/>
    <property type="match status" value="1"/>
</dbReference>
<evidence type="ECO:0000259" key="10">
    <source>
        <dbReference type="PROSITE" id="PS01180"/>
    </source>
</evidence>
<feature type="domain" description="CUB" evidence="10">
    <location>
        <begin position="23"/>
        <end position="135"/>
    </location>
</feature>
<dbReference type="AlphaFoldDB" id="B4MRF9"/>
<dbReference type="SMART" id="SM00042">
    <property type="entry name" value="CUB"/>
    <property type="match status" value="1"/>
</dbReference>
<gene>
    <name evidence="12" type="primary">Dwil\GK15766</name>
    <name evidence="12" type="ORF">Dwil_GK15766</name>
</gene>
<dbReference type="InterPro" id="IPR009003">
    <property type="entry name" value="Peptidase_S1_PA"/>
</dbReference>
<feature type="domain" description="Peptidase S1" evidence="11">
    <location>
        <begin position="151"/>
        <end position="391"/>
    </location>
</feature>
<dbReference type="GO" id="GO:0004252">
    <property type="term" value="F:serine-type endopeptidase activity"/>
    <property type="evidence" value="ECO:0007669"/>
    <property type="project" value="InterPro"/>
</dbReference>
<evidence type="ECO:0000256" key="7">
    <source>
        <dbReference type="ARBA" id="ARBA00024195"/>
    </source>
</evidence>
<dbReference type="Proteomes" id="UP000007798">
    <property type="component" value="Unassembled WGS sequence"/>
</dbReference>
<dbReference type="SMART" id="SM00020">
    <property type="entry name" value="Tryp_SPc"/>
    <property type="match status" value="1"/>
</dbReference>
<evidence type="ECO:0000256" key="4">
    <source>
        <dbReference type="ARBA" id="ARBA00022801"/>
    </source>
</evidence>
<dbReference type="Gene3D" id="2.60.120.290">
    <property type="entry name" value="Spermadhesin, CUB domain"/>
    <property type="match status" value="1"/>
</dbReference>
<dbReference type="eggNOG" id="KOG3627">
    <property type="taxonomic scope" value="Eukaryota"/>
</dbReference>
<comment type="caution">
    <text evidence="8">Lacks conserved residue(s) required for the propagation of feature annotation.</text>
</comment>
<name>B4MRF9_DROWI</name>
<organism evidence="12 13">
    <name type="scientific">Drosophila willistoni</name>
    <name type="common">Fruit fly</name>
    <dbReference type="NCBI Taxonomy" id="7260"/>
    <lineage>
        <taxon>Eukaryota</taxon>
        <taxon>Metazoa</taxon>
        <taxon>Ecdysozoa</taxon>
        <taxon>Arthropoda</taxon>
        <taxon>Hexapoda</taxon>
        <taxon>Insecta</taxon>
        <taxon>Pterygota</taxon>
        <taxon>Neoptera</taxon>
        <taxon>Endopterygota</taxon>
        <taxon>Diptera</taxon>
        <taxon>Brachycera</taxon>
        <taxon>Muscomorpha</taxon>
        <taxon>Ephydroidea</taxon>
        <taxon>Drosophilidae</taxon>
        <taxon>Drosophila</taxon>
        <taxon>Sophophora</taxon>
    </lineage>
</organism>
<dbReference type="InParanoid" id="B4MRF9"/>
<reference evidence="12 13" key="1">
    <citation type="journal article" date="2007" name="Nature">
        <title>Evolution of genes and genomes on the Drosophila phylogeny.</title>
        <authorList>
            <consortium name="Drosophila 12 Genomes Consortium"/>
            <person name="Clark A.G."/>
            <person name="Eisen M.B."/>
            <person name="Smith D.R."/>
            <person name="Bergman C.M."/>
            <person name="Oliver B."/>
            <person name="Markow T.A."/>
            <person name="Kaufman T.C."/>
            <person name="Kellis M."/>
            <person name="Gelbart W."/>
            <person name="Iyer V.N."/>
            <person name="Pollard D.A."/>
            <person name="Sackton T.B."/>
            <person name="Larracuente A.M."/>
            <person name="Singh N.D."/>
            <person name="Abad J.P."/>
            <person name="Abt D.N."/>
            <person name="Adryan B."/>
            <person name="Aguade M."/>
            <person name="Akashi H."/>
            <person name="Anderson W.W."/>
            <person name="Aquadro C.F."/>
            <person name="Ardell D.H."/>
            <person name="Arguello R."/>
            <person name="Artieri C.G."/>
            <person name="Barbash D.A."/>
            <person name="Barker D."/>
            <person name="Barsanti P."/>
            <person name="Batterham P."/>
            <person name="Batzoglou S."/>
            <person name="Begun D."/>
            <person name="Bhutkar A."/>
            <person name="Blanco E."/>
            <person name="Bosak S.A."/>
            <person name="Bradley R.K."/>
            <person name="Brand A.D."/>
            <person name="Brent M.R."/>
            <person name="Brooks A.N."/>
            <person name="Brown R.H."/>
            <person name="Butlin R.K."/>
            <person name="Caggese C."/>
            <person name="Calvi B.R."/>
            <person name="Bernardo de Carvalho A."/>
            <person name="Caspi A."/>
            <person name="Castrezana S."/>
            <person name="Celniker S.E."/>
            <person name="Chang J.L."/>
            <person name="Chapple C."/>
            <person name="Chatterji S."/>
            <person name="Chinwalla A."/>
            <person name="Civetta A."/>
            <person name="Clifton S.W."/>
            <person name="Comeron J.M."/>
            <person name="Costello J.C."/>
            <person name="Coyne J.A."/>
            <person name="Daub J."/>
            <person name="David R.G."/>
            <person name="Delcher A.L."/>
            <person name="Delehaunty K."/>
            <person name="Do C.B."/>
            <person name="Ebling H."/>
            <person name="Edwards K."/>
            <person name="Eickbush T."/>
            <person name="Evans J.D."/>
            <person name="Filipski A."/>
            <person name="Findeiss S."/>
            <person name="Freyhult E."/>
            <person name="Fulton L."/>
            <person name="Fulton R."/>
            <person name="Garcia A.C."/>
            <person name="Gardiner A."/>
            <person name="Garfield D.A."/>
            <person name="Garvin B.E."/>
            <person name="Gibson G."/>
            <person name="Gilbert D."/>
            <person name="Gnerre S."/>
            <person name="Godfrey J."/>
            <person name="Good R."/>
            <person name="Gotea V."/>
            <person name="Gravely B."/>
            <person name="Greenberg A.J."/>
            <person name="Griffiths-Jones S."/>
            <person name="Gross S."/>
            <person name="Guigo R."/>
            <person name="Gustafson E.A."/>
            <person name="Haerty W."/>
            <person name="Hahn M.W."/>
            <person name="Halligan D.L."/>
            <person name="Halpern A.L."/>
            <person name="Halter G.M."/>
            <person name="Han M.V."/>
            <person name="Heger A."/>
            <person name="Hillier L."/>
            <person name="Hinrichs A.S."/>
            <person name="Holmes I."/>
            <person name="Hoskins R.A."/>
            <person name="Hubisz M.J."/>
            <person name="Hultmark D."/>
            <person name="Huntley M.A."/>
            <person name="Jaffe D.B."/>
            <person name="Jagadeeshan S."/>
            <person name="Jeck W.R."/>
            <person name="Johnson J."/>
            <person name="Jones C.D."/>
            <person name="Jordan W.C."/>
            <person name="Karpen G.H."/>
            <person name="Kataoka E."/>
            <person name="Keightley P.D."/>
            <person name="Kheradpour P."/>
            <person name="Kirkness E.F."/>
            <person name="Koerich L.B."/>
            <person name="Kristiansen K."/>
            <person name="Kudrna D."/>
            <person name="Kulathinal R.J."/>
            <person name="Kumar S."/>
            <person name="Kwok R."/>
            <person name="Lander E."/>
            <person name="Langley C.H."/>
            <person name="Lapoint R."/>
            <person name="Lazzaro B.P."/>
            <person name="Lee S.J."/>
            <person name="Levesque L."/>
            <person name="Li R."/>
            <person name="Lin C.F."/>
            <person name="Lin M.F."/>
            <person name="Lindblad-Toh K."/>
            <person name="Llopart A."/>
            <person name="Long M."/>
            <person name="Low L."/>
            <person name="Lozovsky E."/>
            <person name="Lu J."/>
            <person name="Luo M."/>
            <person name="Machado C.A."/>
            <person name="Makalowski W."/>
            <person name="Marzo M."/>
            <person name="Matsuda M."/>
            <person name="Matzkin L."/>
            <person name="McAllister B."/>
            <person name="McBride C.S."/>
            <person name="McKernan B."/>
            <person name="McKernan K."/>
            <person name="Mendez-Lago M."/>
            <person name="Minx P."/>
            <person name="Mollenhauer M.U."/>
            <person name="Montooth K."/>
            <person name="Mount S.M."/>
            <person name="Mu X."/>
            <person name="Myers E."/>
            <person name="Negre B."/>
            <person name="Newfeld S."/>
            <person name="Nielsen R."/>
            <person name="Noor M.A."/>
            <person name="O'Grady P."/>
            <person name="Pachter L."/>
            <person name="Papaceit M."/>
            <person name="Parisi M.J."/>
            <person name="Parisi M."/>
            <person name="Parts L."/>
            <person name="Pedersen J.S."/>
            <person name="Pesole G."/>
            <person name="Phillippy A.M."/>
            <person name="Ponting C.P."/>
            <person name="Pop M."/>
            <person name="Porcelli D."/>
            <person name="Powell J.R."/>
            <person name="Prohaska S."/>
            <person name="Pruitt K."/>
            <person name="Puig M."/>
            <person name="Quesneville H."/>
            <person name="Ram K.R."/>
            <person name="Rand D."/>
            <person name="Rasmussen M.D."/>
            <person name="Reed L.K."/>
            <person name="Reenan R."/>
            <person name="Reily A."/>
            <person name="Remington K.A."/>
            <person name="Rieger T.T."/>
            <person name="Ritchie M.G."/>
            <person name="Robin C."/>
            <person name="Rogers Y.H."/>
            <person name="Rohde C."/>
            <person name="Rozas J."/>
            <person name="Rubenfield M.J."/>
            <person name="Ruiz A."/>
            <person name="Russo S."/>
            <person name="Salzberg S.L."/>
            <person name="Sanchez-Gracia A."/>
            <person name="Saranga D.J."/>
            <person name="Sato H."/>
            <person name="Schaeffer S.W."/>
            <person name="Schatz M.C."/>
            <person name="Schlenke T."/>
            <person name="Schwartz R."/>
            <person name="Segarra C."/>
            <person name="Singh R.S."/>
            <person name="Sirot L."/>
            <person name="Sirota M."/>
            <person name="Sisneros N.B."/>
            <person name="Smith C.D."/>
            <person name="Smith T.F."/>
            <person name="Spieth J."/>
            <person name="Stage D.E."/>
            <person name="Stark A."/>
            <person name="Stephan W."/>
            <person name="Strausberg R.L."/>
            <person name="Strempel S."/>
            <person name="Sturgill D."/>
            <person name="Sutton G."/>
            <person name="Sutton G.G."/>
            <person name="Tao W."/>
            <person name="Teichmann S."/>
            <person name="Tobari Y.N."/>
            <person name="Tomimura Y."/>
            <person name="Tsolas J.M."/>
            <person name="Valente V.L."/>
            <person name="Venter E."/>
            <person name="Venter J.C."/>
            <person name="Vicario S."/>
            <person name="Vieira F.G."/>
            <person name="Vilella A.J."/>
            <person name="Villasante A."/>
            <person name="Walenz B."/>
            <person name="Wang J."/>
            <person name="Wasserman M."/>
            <person name="Watts T."/>
            <person name="Wilson D."/>
            <person name="Wilson R.K."/>
            <person name="Wing R.A."/>
            <person name="Wolfner M.F."/>
            <person name="Wong A."/>
            <person name="Wong G.K."/>
            <person name="Wu C.I."/>
            <person name="Wu G."/>
            <person name="Yamamoto D."/>
            <person name="Yang H.P."/>
            <person name="Yang S.P."/>
            <person name="Yorke J.A."/>
            <person name="Yoshida K."/>
            <person name="Zdobnov E."/>
            <person name="Zhang P."/>
            <person name="Zhang Y."/>
            <person name="Zimin A.V."/>
            <person name="Baldwin J."/>
            <person name="Abdouelleil A."/>
            <person name="Abdulkadir J."/>
            <person name="Abebe A."/>
            <person name="Abera B."/>
            <person name="Abreu J."/>
            <person name="Acer S.C."/>
            <person name="Aftuck L."/>
            <person name="Alexander A."/>
            <person name="An P."/>
            <person name="Anderson E."/>
            <person name="Anderson S."/>
            <person name="Arachi H."/>
            <person name="Azer M."/>
            <person name="Bachantsang P."/>
            <person name="Barry A."/>
            <person name="Bayul T."/>
            <person name="Berlin A."/>
            <person name="Bessette D."/>
            <person name="Bloom T."/>
            <person name="Blye J."/>
            <person name="Boguslavskiy L."/>
            <person name="Bonnet C."/>
            <person name="Boukhgalter B."/>
            <person name="Bourzgui I."/>
            <person name="Brown A."/>
            <person name="Cahill P."/>
            <person name="Channer S."/>
            <person name="Cheshatsang Y."/>
            <person name="Chuda L."/>
            <person name="Citroen M."/>
            <person name="Collymore A."/>
            <person name="Cooke P."/>
            <person name="Costello M."/>
            <person name="D'Aco K."/>
            <person name="Daza R."/>
            <person name="De Haan G."/>
            <person name="DeGray S."/>
            <person name="DeMaso C."/>
            <person name="Dhargay N."/>
            <person name="Dooley K."/>
            <person name="Dooley E."/>
            <person name="Doricent M."/>
            <person name="Dorje P."/>
            <person name="Dorjee K."/>
            <person name="Dupes A."/>
            <person name="Elong R."/>
            <person name="Falk J."/>
            <person name="Farina A."/>
            <person name="Faro S."/>
            <person name="Ferguson D."/>
            <person name="Fisher S."/>
            <person name="Foley C.D."/>
            <person name="Franke A."/>
            <person name="Friedrich D."/>
            <person name="Gadbois L."/>
            <person name="Gearin G."/>
            <person name="Gearin C.R."/>
            <person name="Giannoukos G."/>
            <person name="Goode T."/>
            <person name="Graham J."/>
            <person name="Grandbois E."/>
            <person name="Grewal S."/>
            <person name="Gyaltsen K."/>
            <person name="Hafez N."/>
            <person name="Hagos B."/>
            <person name="Hall J."/>
            <person name="Henson C."/>
            <person name="Hollinger A."/>
            <person name="Honan T."/>
            <person name="Huard M.D."/>
            <person name="Hughes L."/>
            <person name="Hurhula B."/>
            <person name="Husby M.E."/>
            <person name="Kamat A."/>
            <person name="Kanga B."/>
            <person name="Kashin S."/>
            <person name="Khazanovich D."/>
            <person name="Kisner P."/>
            <person name="Lance K."/>
            <person name="Lara M."/>
            <person name="Lee W."/>
            <person name="Lennon N."/>
            <person name="Letendre F."/>
            <person name="LeVine R."/>
            <person name="Lipovsky A."/>
            <person name="Liu X."/>
            <person name="Liu J."/>
            <person name="Liu S."/>
            <person name="Lokyitsang T."/>
            <person name="Lokyitsang Y."/>
            <person name="Lubonja R."/>
            <person name="Lui A."/>
            <person name="MacDonald P."/>
            <person name="Magnisalis V."/>
            <person name="Maru K."/>
            <person name="Matthews C."/>
            <person name="McCusker W."/>
            <person name="McDonough S."/>
            <person name="Mehta T."/>
            <person name="Meldrim J."/>
            <person name="Meneus L."/>
            <person name="Mihai O."/>
            <person name="Mihalev A."/>
            <person name="Mihova T."/>
            <person name="Mittelman R."/>
            <person name="Mlenga V."/>
            <person name="Montmayeur A."/>
            <person name="Mulrain L."/>
            <person name="Navidi A."/>
            <person name="Naylor J."/>
            <person name="Negash T."/>
            <person name="Nguyen T."/>
            <person name="Nguyen N."/>
            <person name="Nicol R."/>
            <person name="Norbu C."/>
            <person name="Norbu N."/>
            <person name="Novod N."/>
            <person name="O'Neill B."/>
            <person name="Osman S."/>
            <person name="Markiewicz E."/>
            <person name="Oyono O.L."/>
            <person name="Patti C."/>
            <person name="Phunkhang P."/>
            <person name="Pierre F."/>
            <person name="Priest M."/>
            <person name="Raghuraman S."/>
            <person name="Rege F."/>
            <person name="Reyes R."/>
            <person name="Rise C."/>
            <person name="Rogov P."/>
            <person name="Ross K."/>
            <person name="Ryan E."/>
            <person name="Settipalli S."/>
            <person name="Shea T."/>
            <person name="Sherpa N."/>
            <person name="Shi L."/>
            <person name="Shih D."/>
            <person name="Sparrow T."/>
            <person name="Spaulding J."/>
            <person name="Stalker J."/>
            <person name="Stange-Thomann N."/>
            <person name="Stavropoulos S."/>
            <person name="Stone C."/>
            <person name="Strader C."/>
            <person name="Tesfaye S."/>
            <person name="Thomson T."/>
            <person name="Thoulutsang Y."/>
            <person name="Thoulutsang D."/>
            <person name="Topham K."/>
            <person name="Topping I."/>
            <person name="Tsamla T."/>
            <person name="Vassiliev H."/>
            <person name="Vo A."/>
            <person name="Wangchuk T."/>
            <person name="Wangdi T."/>
            <person name="Weiand M."/>
            <person name="Wilkinson J."/>
            <person name="Wilson A."/>
            <person name="Yadav S."/>
            <person name="Young G."/>
            <person name="Yu Q."/>
            <person name="Zembek L."/>
            <person name="Zhong D."/>
            <person name="Zimmer A."/>
            <person name="Zwirko Z."/>
            <person name="Jaffe D.B."/>
            <person name="Alvarez P."/>
            <person name="Brockman W."/>
            <person name="Butler J."/>
            <person name="Chin C."/>
            <person name="Gnerre S."/>
            <person name="Grabherr M."/>
            <person name="Kleber M."/>
            <person name="Mauceli E."/>
            <person name="MacCallum I."/>
        </authorList>
    </citation>
    <scope>NUCLEOTIDE SEQUENCE [LARGE SCALE GENOMIC DNA]</scope>
    <source>
        <strain evidence="13">Tucson 14030-0811.24</strain>
    </source>
</reference>
<dbReference type="InterPro" id="IPR018114">
    <property type="entry name" value="TRYPSIN_HIS"/>
</dbReference>
<dbReference type="HOGENOM" id="CLU_006842_2_0_1"/>
<dbReference type="MEROPS" id="S01.B62"/>
<evidence type="ECO:0000256" key="5">
    <source>
        <dbReference type="ARBA" id="ARBA00022825"/>
    </source>
</evidence>
<keyword evidence="4" id="KW-0378">Hydrolase</keyword>
<dbReference type="PROSITE" id="PS50240">
    <property type="entry name" value="TRYPSIN_DOM"/>
    <property type="match status" value="1"/>
</dbReference>
<dbReference type="InterPro" id="IPR000859">
    <property type="entry name" value="CUB_dom"/>
</dbReference>
<dbReference type="STRING" id="7260.B4MRF9"/>
<dbReference type="GO" id="GO:0160032">
    <property type="term" value="P:Toll receptor ligand protein activation cascade"/>
    <property type="evidence" value="ECO:0007669"/>
    <property type="project" value="UniProtKB-ARBA"/>
</dbReference>
<evidence type="ECO:0000259" key="11">
    <source>
        <dbReference type="PROSITE" id="PS50240"/>
    </source>
</evidence>
<keyword evidence="13" id="KW-1185">Reference proteome</keyword>
<keyword evidence="2" id="KW-0964">Secreted</keyword>
<dbReference type="CDD" id="cd00041">
    <property type="entry name" value="CUB"/>
    <property type="match status" value="1"/>
</dbReference>
<dbReference type="Pfam" id="PF00089">
    <property type="entry name" value="Trypsin"/>
    <property type="match status" value="1"/>
</dbReference>
<dbReference type="PRINTS" id="PR00722">
    <property type="entry name" value="CHYMOTRYPSIN"/>
</dbReference>
<dbReference type="SUPFAM" id="SSF49854">
    <property type="entry name" value="Spermadhesin, CUB domain"/>
    <property type="match status" value="1"/>
</dbReference>
<evidence type="ECO:0000256" key="1">
    <source>
        <dbReference type="ARBA" id="ARBA00004613"/>
    </source>
</evidence>
<dbReference type="OrthoDB" id="6380398at2759"/>
<keyword evidence="9" id="KW-0732">Signal</keyword>
<dbReference type="InterPro" id="IPR001254">
    <property type="entry name" value="Trypsin_dom"/>
</dbReference>
<evidence type="ECO:0000256" key="2">
    <source>
        <dbReference type="ARBA" id="ARBA00022525"/>
    </source>
</evidence>
<dbReference type="InterPro" id="IPR043504">
    <property type="entry name" value="Peptidase_S1_PA_chymotrypsin"/>
</dbReference>